<comment type="caution">
    <text evidence="1">The sequence shown here is derived from an EMBL/GenBank/DDBJ whole genome shotgun (WGS) entry which is preliminary data.</text>
</comment>
<sequence length="95" mass="10637">EDCSDLANLAQVSTHYFSNVTTFMNRAGNRPGVERVFLTTSENGLDVIYIQLIPANIFFYGLADLSRRFARRGNAESPLLMVEMNGSEVSIFEQV</sequence>
<name>A0AAN5I9C4_9BILA</name>
<accession>A0AAN5I9C4</accession>
<dbReference type="EMBL" id="BTRK01000005">
    <property type="protein sequence ID" value="GMR56294.1"/>
    <property type="molecule type" value="Genomic_DNA"/>
</dbReference>
<reference evidence="2" key="1">
    <citation type="submission" date="2022-10" db="EMBL/GenBank/DDBJ databases">
        <title>Genome assembly of Pristionchus species.</title>
        <authorList>
            <person name="Yoshida K."/>
            <person name="Sommer R.J."/>
        </authorList>
    </citation>
    <scope>NUCLEOTIDE SEQUENCE [LARGE SCALE GENOMIC DNA]</scope>
    <source>
        <strain evidence="2">RS5460</strain>
    </source>
</reference>
<evidence type="ECO:0000313" key="2">
    <source>
        <dbReference type="Proteomes" id="UP001328107"/>
    </source>
</evidence>
<feature type="non-terminal residue" evidence="1">
    <location>
        <position position="95"/>
    </location>
</feature>
<gene>
    <name evidence="1" type="ORF">PMAYCL1PPCAC_26489</name>
</gene>
<keyword evidence="2" id="KW-1185">Reference proteome</keyword>
<feature type="non-terminal residue" evidence="1">
    <location>
        <position position="1"/>
    </location>
</feature>
<organism evidence="1 2">
    <name type="scientific">Pristionchus mayeri</name>
    <dbReference type="NCBI Taxonomy" id="1317129"/>
    <lineage>
        <taxon>Eukaryota</taxon>
        <taxon>Metazoa</taxon>
        <taxon>Ecdysozoa</taxon>
        <taxon>Nematoda</taxon>
        <taxon>Chromadorea</taxon>
        <taxon>Rhabditida</taxon>
        <taxon>Rhabditina</taxon>
        <taxon>Diplogasteromorpha</taxon>
        <taxon>Diplogasteroidea</taxon>
        <taxon>Neodiplogasteridae</taxon>
        <taxon>Pristionchus</taxon>
    </lineage>
</organism>
<proteinExistence type="predicted"/>
<protein>
    <submittedName>
        <fullName evidence="1">Uncharacterized protein</fullName>
    </submittedName>
</protein>
<evidence type="ECO:0000313" key="1">
    <source>
        <dbReference type="EMBL" id="GMR56294.1"/>
    </source>
</evidence>
<dbReference type="Proteomes" id="UP001328107">
    <property type="component" value="Unassembled WGS sequence"/>
</dbReference>
<dbReference type="AlphaFoldDB" id="A0AAN5I9C4"/>